<dbReference type="VEuPathDB" id="FungiDB:HpaG813611"/>
<dbReference type="EMBL" id="ABWE02002645">
    <property type="status" value="NOT_ANNOTATED_CDS"/>
    <property type="molecule type" value="Genomic_DNA"/>
</dbReference>
<reference evidence="3" key="1">
    <citation type="journal article" date="2010" name="Science">
        <title>Signatures of adaptation to obligate biotrophy in the Hyaloperonospora arabidopsidis genome.</title>
        <authorList>
            <person name="Baxter L."/>
            <person name="Tripathy S."/>
            <person name="Ishaque N."/>
            <person name="Boot N."/>
            <person name="Cabral A."/>
            <person name="Kemen E."/>
            <person name="Thines M."/>
            <person name="Ah-Fong A."/>
            <person name="Anderson R."/>
            <person name="Badejoko W."/>
            <person name="Bittner-Eddy P."/>
            <person name="Boore J.L."/>
            <person name="Chibucos M.C."/>
            <person name="Coates M."/>
            <person name="Dehal P."/>
            <person name="Delehaunty K."/>
            <person name="Dong S."/>
            <person name="Downton P."/>
            <person name="Dumas B."/>
            <person name="Fabro G."/>
            <person name="Fronick C."/>
            <person name="Fuerstenberg S.I."/>
            <person name="Fulton L."/>
            <person name="Gaulin E."/>
            <person name="Govers F."/>
            <person name="Hughes L."/>
            <person name="Humphray S."/>
            <person name="Jiang R.H."/>
            <person name="Judelson H."/>
            <person name="Kamoun S."/>
            <person name="Kyung K."/>
            <person name="Meijer H."/>
            <person name="Minx P."/>
            <person name="Morris P."/>
            <person name="Nelson J."/>
            <person name="Phuntumart V."/>
            <person name="Qutob D."/>
            <person name="Rehmany A."/>
            <person name="Rougon-Cardoso A."/>
            <person name="Ryden P."/>
            <person name="Torto-Alalibo T."/>
            <person name="Studholme D."/>
            <person name="Wang Y."/>
            <person name="Win J."/>
            <person name="Wood J."/>
            <person name="Clifton S.W."/>
            <person name="Rogers J."/>
            <person name="Van den Ackerveken G."/>
            <person name="Jones J.D."/>
            <person name="McDowell J.M."/>
            <person name="Beynon J."/>
            <person name="Tyler B.M."/>
        </authorList>
    </citation>
    <scope>NUCLEOTIDE SEQUENCE [LARGE SCALE GENOMIC DNA]</scope>
    <source>
        <strain evidence="3">Emoy2</strain>
    </source>
</reference>
<dbReference type="EnsemblProtists" id="HpaT813611">
    <property type="protein sequence ID" value="HpaP813611"/>
    <property type="gene ID" value="HpaG813611"/>
</dbReference>
<evidence type="ECO:0000313" key="3">
    <source>
        <dbReference type="Proteomes" id="UP000011713"/>
    </source>
</evidence>
<protein>
    <recommendedName>
        <fullName evidence="4">RxLR effector candidate protein</fullName>
    </recommendedName>
</protein>
<keyword evidence="1" id="KW-0732">Signal</keyword>
<accession>M4C3E4</accession>
<evidence type="ECO:0000313" key="2">
    <source>
        <dbReference type="EnsemblProtists" id="HpaP813611"/>
    </source>
</evidence>
<dbReference type="InParanoid" id="M4C3E4"/>
<organism evidence="2 3">
    <name type="scientific">Hyaloperonospora arabidopsidis (strain Emoy2)</name>
    <name type="common">Downy mildew agent</name>
    <name type="synonym">Peronospora arabidopsidis</name>
    <dbReference type="NCBI Taxonomy" id="559515"/>
    <lineage>
        <taxon>Eukaryota</taxon>
        <taxon>Sar</taxon>
        <taxon>Stramenopiles</taxon>
        <taxon>Oomycota</taxon>
        <taxon>Peronosporomycetes</taxon>
        <taxon>Peronosporales</taxon>
        <taxon>Peronosporaceae</taxon>
        <taxon>Hyaloperonospora</taxon>
    </lineage>
</organism>
<name>M4C3E4_HYAAE</name>
<dbReference type="AlphaFoldDB" id="M4C3E4"/>
<feature type="signal peptide" evidence="1">
    <location>
        <begin position="1"/>
        <end position="20"/>
    </location>
</feature>
<sequence>MLVSVVLMATFLPAIWKLSSKHVTRIDPTLSSRPGHQMAVEEPCWFSKRT</sequence>
<reference evidence="2" key="2">
    <citation type="submission" date="2015-06" db="UniProtKB">
        <authorList>
            <consortium name="EnsemblProtists"/>
        </authorList>
    </citation>
    <scope>IDENTIFICATION</scope>
    <source>
        <strain evidence="2">Emoy2</strain>
    </source>
</reference>
<evidence type="ECO:0000256" key="1">
    <source>
        <dbReference type="SAM" id="SignalP"/>
    </source>
</evidence>
<dbReference type="Proteomes" id="UP000011713">
    <property type="component" value="Unassembled WGS sequence"/>
</dbReference>
<evidence type="ECO:0008006" key="4">
    <source>
        <dbReference type="Google" id="ProtNLM"/>
    </source>
</evidence>
<dbReference type="HOGENOM" id="CLU_3128304_0_0_1"/>
<keyword evidence="3" id="KW-1185">Reference proteome</keyword>
<proteinExistence type="predicted"/>
<feature type="chain" id="PRO_5004049699" description="RxLR effector candidate protein" evidence="1">
    <location>
        <begin position="21"/>
        <end position="50"/>
    </location>
</feature>